<protein>
    <submittedName>
        <fullName evidence="4">DUF1707 domain-containing protein</fullName>
    </submittedName>
</protein>
<evidence type="ECO:0000313" key="4">
    <source>
        <dbReference type="EMBL" id="WAL64966.1"/>
    </source>
</evidence>
<evidence type="ECO:0000259" key="3">
    <source>
        <dbReference type="Pfam" id="PF08044"/>
    </source>
</evidence>
<dbReference type="PANTHER" id="PTHR40763">
    <property type="entry name" value="MEMBRANE PROTEIN-RELATED"/>
    <property type="match status" value="1"/>
</dbReference>
<gene>
    <name evidence="4" type="ORF">ORV05_29185</name>
</gene>
<evidence type="ECO:0000256" key="2">
    <source>
        <dbReference type="SAM" id="Phobius"/>
    </source>
</evidence>
<keyword evidence="2" id="KW-0812">Transmembrane</keyword>
<dbReference type="Proteomes" id="UP001163203">
    <property type="component" value="Chromosome"/>
</dbReference>
<keyword evidence="5" id="KW-1185">Reference proteome</keyword>
<evidence type="ECO:0000313" key="5">
    <source>
        <dbReference type="Proteomes" id="UP001163203"/>
    </source>
</evidence>
<feature type="compositionally biased region" description="Basic residues" evidence="1">
    <location>
        <begin position="149"/>
        <end position="164"/>
    </location>
</feature>
<evidence type="ECO:0000256" key="1">
    <source>
        <dbReference type="SAM" id="MobiDB-lite"/>
    </source>
</evidence>
<sequence length="164" mass="18201">MNQVPSPEMRVSDSEREAALAALGEHMGAGRLDIDEYGERSAKVSTAKTRGELAEVFADLPEPHPTFGTPPAVTTPPAPVAATESRPREPAWADRPLNQRAVAALIPVFWGMGAVLFFTVGGWWWFLLPVLVTAVGRGLWGQEWESGQRSRRDRHRGRRDRHRP</sequence>
<organism evidence="4 5">
    <name type="scientific">Amycolatopsis cynarae</name>
    <dbReference type="NCBI Taxonomy" id="2995223"/>
    <lineage>
        <taxon>Bacteria</taxon>
        <taxon>Bacillati</taxon>
        <taxon>Actinomycetota</taxon>
        <taxon>Actinomycetes</taxon>
        <taxon>Pseudonocardiales</taxon>
        <taxon>Pseudonocardiaceae</taxon>
        <taxon>Amycolatopsis</taxon>
    </lineage>
</organism>
<reference evidence="4" key="1">
    <citation type="submission" date="2022-11" db="EMBL/GenBank/DDBJ databases">
        <authorList>
            <person name="Mo P."/>
        </authorList>
    </citation>
    <scope>NUCLEOTIDE SEQUENCE</scope>
    <source>
        <strain evidence="4">HUAS 11-8</strain>
    </source>
</reference>
<feature type="region of interest" description="Disordered" evidence="1">
    <location>
        <begin position="60"/>
        <end position="91"/>
    </location>
</feature>
<dbReference type="EMBL" id="CP113836">
    <property type="protein sequence ID" value="WAL64966.1"/>
    <property type="molecule type" value="Genomic_DNA"/>
</dbReference>
<keyword evidence="2" id="KW-1133">Transmembrane helix</keyword>
<name>A0ABY7B228_9PSEU</name>
<dbReference type="RefSeq" id="WP_268755182.1">
    <property type="nucleotide sequence ID" value="NZ_CP113836.1"/>
</dbReference>
<keyword evidence="2" id="KW-0472">Membrane</keyword>
<dbReference type="Pfam" id="PF08044">
    <property type="entry name" value="DUF1707"/>
    <property type="match status" value="1"/>
</dbReference>
<feature type="domain" description="DUF1707" evidence="3">
    <location>
        <begin position="9"/>
        <end position="61"/>
    </location>
</feature>
<proteinExistence type="predicted"/>
<accession>A0ABY7B228</accession>
<dbReference type="InterPro" id="IPR012551">
    <property type="entry name" value="DUF1707_SHOCT-like"/>
</dbReference>
<feature type="transmembrane region" description="Helical" evidence="2">
    <location>
        <begin position="102"/>
        <end position="126"/>
    </location>
</feature>
<feature type="region of interest" description="Disordered" evidence="1">
    <location>
        <begin position="143"/>
        <end position="164"/>
    </location>
</feature>
<dbReference type="PANTHER" id="PTHR40763:SF5">
    <property type="entry name" value="MEMBRANE PROTEIN"/>
    <property type="match status" value="1"/>
</dbReference>